<dbReference type="Gene3D" id="1.10.10.10">
    <property type="entry name" value="Winged helix-like DNA-binding domain superfamily/Winged helix DNA-binding domain"/>
    <property type="match status" value="1"/>
</dbReference>
<dbReference type="OrthoDB" id="9795583at2"/>
<dbReference type="SUPFAM" id="SSF46785">
    <property type="entry name" value="Winged helix' DNA-binding domain"/>
    <property type="match status" value="1"/>
</dbReference>
<evidence type="ECO:0000256" key="2">
    <source>
        <dbReference type="ARBA" id="ARBA00023015"/>
    </source>
</evidence>
<evidence type="ECO:0000256" key="3">
    <source>
        <dbReference type="ARBA" id="ARBA00023125"/>
    </source>
</evidence>
<comment type="similarity">
    <text evidence="1">Belongs to the BlaI transcriptional regulatory family.</text>
</comment>
<dbReference type="AlphaFoldDB" id="A0A0M6WQ89"/>
<dbReference type="InterPro" id="IPR005650">
    <property type="entry name" value="BlaI_family"/>
</dbReference>
<dbReference type="Proteomes" id="UP000049828">
    <property type="component" value="Unassembled WGS sequence"/>
</dbReference>
<keyword evidence="6" id="KW-1185">Reference proteome</keyword>
<evidence type="ECO:0000313" key="6">
    <source>
        <dbReference type="Proteomes" id="UP000049828"/>
    </source>
</evidence>
<dbReference type="RefSeq" id="WP_055039717.1">
    <property type="nucleotide sequence ID" value="NZ_CBCTRZ010000038.1"/>
</dbReference>
<evidence type="ECO:0000256" key="1">
    <source>
        <dbReference type="ARBA" id="ARBA00011046"/>
    </source>
</evidence>
<dbReference type="STRING" id="360807.ERS852392_00012"/>
<organism evidence="5 6">
    <name type="scientific">Roseburia inulinivorans</name>
    <dbReference type="NCBI Taxonomy" id="360807"/>
    <lineage>
        <taxon>Bacteria</taxon>
        <taxon>Bacillati</taxon>
        <taxon>Bacillota</taxon>
        <taxon>Clostridia</taxon>
        <taxon>Lachnospirales</taxon>
        <taxon>Lachnospiraceae</taxon>
        <taxon>Roseburia</taxon>
    </lineage>
</organism>
<dbReference type="Pfam" id="PF03965">
    <property type="entry name" value="Penicillinase_R"/>
    <property type="match status" value="1"/>
</dbReference>
<dbReference type="Gene3D" id="1.10.4040.10">
    <property type="entry name" value="Penicillinase repressor domain"/>
    <property type="match status" value="1"/>
</dbReference>
<protein>
    <submittedName>
        <fullName evidence="5">Penicillinase repressor</fullName>
    </submittedName>
</protein>
<gene>
    <name evidence="5" type="ORF">RIL183_22511</name>
</gene>
<evidence type="ECO:0000256" key="4">
    <source>
        <dbReference type="ARBA" id="ARBA00023163"/>
    </source>
</evidence>
<dbReference type="GO" id="GO:0003677">
    <property type="term" value="F:DNA binding"/>
    <property type="evidence" value="ECO:0007669"/>
    <property type="project" value="UniProtKB-KW"/>
</dbReference>
<keyword evidence="3" id="KW-0238">DNA-binding</keyword>
<proteinExistence type="inferred from homology"/>
<keyword evidence="2" id="KW-0805">Transcription regulation</keyword>
<dbReference type="PIRSF" id="PIRSF019455">
    <property type="entry name" value="CopR_AtkY"/>
    <property type="match status" value="1"/>
</dbReference>
<dbReference type="GO" id="GO:0045892">
    <property type="term" value="P:negative regulation of DNA-templated transcription"/>
    <property type="evidence" value="ECO:0007669"/>
    <property type="project" value="InterPro"/>
</dbReference>
<name>A0A0M6WQ89_9FIRM</name>
<dbReference type="InterPro" id="IPR036388">
    <property type="entry name" value="WH-like_DNA-bd_sf"/>
</dbReference>
<sequence>MEELRLGVIESQFAEIIWSNEPLPSGELVKLCEQKLGWKKSTTYTVLKRLCERGIFQNEKGMVSARMTKEEYDAAQSEKFLEENFGGSLPAFLAAFTTRKKLNKSEVDEIKKMIDAIGKEG</sequence>
<accession>A0A0M6WQ89</accession>
<dbReference type="EMBL" id="CVRS01000071">
    <property type="protein sequence ID" value="CRL38429.1"/>
    <property type="molecule type" value="Genomic_DNA"/>
</dbReference>
<keyword evidence="4" id="KW-0804">Transcription</keyword>
<evidence type="ECO:0000313" key="5">
    <source>
        <dbReference type="EMBL" id="CRL38429.1"/>
    </source>
</evidence>
<dbReference type="InterPro" id="IPR036390">
    <property type="entry name" value="WH_DNA-bd_sf"/>
</dbReference>
<reference evidence="6" key="1">
    <citation type="submission" date="2015-05" db="EMBL/GenBank/DDBJ databases">
        <authorList>
            <consortium name="Pathogen Informatics"/>
        </authorList>
    </citation>
    <scope>NUCLEOTIDE SEQUENCE [LARGE SCALE GENOMIC DNA]</scope>
    <source>
        <strain evidence="6">L1-83</strain>
    </source>
</reference>